<dbReference type="STRING" id="1305737.GCA_000526355_01647"/>
<dbReference type="NCBIfam" id="TIGR02937">
    <property type="entry name" value="sigma70-ECF"/>
    <property type="match status" value="1"/>
</dbReference>
<dbReference type="Pfam" id="PF04542">
    <property type="entry name" value="Sigma70_r2"/>
    <property type="match status" value="1"/>
</dbReference>
<dbReference type="GO" id="GO:0016987">
    <property type="term" value="F:sigma factor activity"/>
    <property type="evidence" value="ECO:0007669"/>
    <property type="project" value="UniProtKB-KW"/>
</dbReference>
<reference evidence="7 8" key="1">
    <citation type="submission" date="2015-09" db="EMBL/GenBank/DDBJ databases">
        <title>Identification and resolution of microdiversity through metagenomic sequencing of parallel consortia.</title>
        <authorList>
            <person name="Nelson W.C."/>
            <person name="Romine M.F."/>
            <person name="Lindemann S.R."/>
        </authorList>
    </citation>
    <scope>NUCLEOTIDE SEQUENCE [LARGE SCALE GENOMIC DNA]</scope>
    <source>
        <strain evidence="7">HL-49</strain>
    </source>
</reference>
<evidence type="ECO:0000256" key="3">
    <source>
        <dbReference type="ARBA" id="ARBA00023082"/>
    </source>
</evidence>
<dbReference type="InterPro" id="IPR014284">
    <property type="entry name" value="RNA_pol_sigma-70_dom"/>
</dbReference>
<comment type="similarity">
    <text evidence="1">Belongs to the sigma-70 factor family. ECF subfamily.</text>
</comment>
<dbReference type="InterPro" id="IPR039425">
    <property type="entry name" value="RNA_pol_sigma-70-like"/>
</dbReference>
<gene>
    <name evidence="7" type="ORF">HLUCCX10_14455</name>
</gene>
<evidence type="ECO:0000313" key="8">
    <source>
        <dbReference type="Proteomes" id="UP000050421"/>
    </source>
</evidence>
<keyword evidence="4" id="KW-0238">DNA-binding</keyword>
<dbReference type="Gene3D" id="1.10.1740.10">
    <property type="match status" value="1"/>
</dbReference>
<dbReference type="Gene3D" id="1.10.10.10">
    <property type="entry name" value="Winged helix-like DNA-binding domain superfamily/Winged helix DNA-binding domain"/>
    <property type="match status" value="1"/>
</dbReference>
<dbReference type="PATRIC" id="fig|1305737.6.peg.370"/>
<evidence type="ECO:0000256" key="1">
    <source>
        <dbReference type="ARBA" id="ARBA00010641"/>
    </source>
</evidence>
<dbReference type="eggNOG" id="COG1595">
    <property type="taxonomic scope" value="Bacteria"/>
</dbReference>
<feature type="domain" description="RNA polymerase sigma-70 region 2" evidence="6">
    <location>
        <begin position="30"/>
        <end position="99"/>
    </location>
</feature>
<keyword evidence="2" id="KW-0805">Transcription regulation</keyword>
<dbReference type="PANTHER" id="PTHR43133:SF8">
    <property type="entry name" value="RNA POLYMERASE SIGMA FACTOR HI_1459-RELATED"/>
    <property type="match status" value="1"/>
</dbReference>
<protein>
    <submittedName>
        <fullName evidence="7">ECF family RNA polymerase sigma factor</fullName>
    </submittedName>
</protein>
<dbReference type="AlphaFoldDB" id="A0A0P7XCF1"/>
<dbReference type="InterPro" id="IPR013325">
    <property type="entry name" value="RNA_pol_sigma_r2"/>
</dbReference>
<dbReference type="SUPFAM" id="SSF88946">
    <property type="entry name" value="Sigma2 domain of RNA polymerase sigma factors"/>
    <property type="match status" value="1"/>
</dbReference>
<dbReference type="InterPro" id="IPR036388">
    <property type="entry name" value="WH-like_DNA-bd_sf"/>
</dbReference>
<sequence>MQRYTFQRLTQIEILEGIKKNDPDILRWIYQEQYPKVEKYILSNQGSKEEAKDIFQEALVAVWKNIKNDLFKAENGTAISGYLYQIAKNKWVDHLRSSKFKRTVPFENYHEGLDEKVEEKESKLKEIESCFLNLGENCKELLTRFYYKKENMSVIAKALGWTVGTVRNNKYRCIQRLKEMLINKA</sequence>
<evidence type="ECO:0000256" key="2">
    <source>
        <dbReference type="ARBA" id="ARBA00023015"/>
    </source>
</evidence>
<accession>A0A0P7XCF1</accession>
<dbReference type="GO" id="GO:0003677">
    <property type="term" value="F:DNA binding"/>
    <property type="evidence" value="ECO:0007669"/>
    <property type="project" value="UniProtKB-KW"/>
</dbReference>
<organism evidence="7 8">
    <name type="scientific">Algoriphagus marincola HL-49</name>
    <dbReference type="NCBI Taxonomy" id="1305737"/>
    <lineage>
        <taxon>Bacteria</taxon>
        <taxon>Pseudomonadati</taxon>
        <taxon>Bacteroidota</taxon>
        <taxon>Cytophagia</taxon>
        <taxon>Cytophagales</taxon>
        <taxon>Cyclobacteriaceae</taxon>
        <taxon>Algoriphagus</taxon>
    </lineage>
</organism>
<dbReference type="InterPro" id="IPR007627">
    <property type="entry name" value="RNA_pol_sigma70_r2"/>
</dbReference>
<dbReference type="Proteomes" id="UP000050421">
    <property type="component" value="Unassembled WGS sequence"/>
</dbReference>
<keyword evidence="3" id="KW-0731">Sigma factor</keyword>
<evidence type="ECO:0000256" key="5">
    <source>
        <dbReference type="ARBA" id="ARBA00023163"/>
    </source>
</evidence>
<dbReference type="PANTHER" id="PTHR43133">
    <property type="entry name" value="RNA POLYMERASE ECF-TYPE SIGMA FACTO"/>
    <property type="match status" value="1"/>
</dbReference>
<name>A0A0P7XCF1_9BACT</name>
<dbReference type="InterPro" id="IPR013324">
    <property type="entry name" value="RNA_pol_sigma_r3/r4-like"/>
</dbReference>
<dbReference type="EMBL" id="LJXT01000110">
    <property type="protein sequence ID" value="KPQ12967.1"/>
    <property type="molecule type" value="Genomic_DNA"/>
</dbReference>
<dbReference type="OrthoDB" id="1099849at2"/>
<proteinExistence type="inferred from homology"/>
<keyword evidence="5" id="KW-0804">Transcription</keyword>
<evidence type="ECO:0000313" key="7">
    <source>
        <dbReference type="EMBL" id="KPQ12967.1"/>
    </source>
</evidence>
<evidence type="ECO:0000256" key="4">
    <source>
        <dbReference type="ARBA" id="ARBA00023125"/>
    </source>
</evidence>
<dbReference type="SUPFAM" id="SSF88659">
    <property type="entry name" value="Sigma3 and sigma4 domains of RNA polymerase sigma factors"/>
    <property type="match status" value="1"/>
</dbReference>
<evidence type="ECO:0000259" key="6">
    <source>
        <dbReference type="Pfam" id="PF04542"/>
    </source>
</evidence>
<dbReference type="GO" id="GO:0006352">
    <property type="term" value="P:DNA-templated transcription initiation"/>
    <property type="evidence" value="ECO:0007669"/>
    <property type="project" value="InterPro"/>
</dbReference>
<comment type="caution">
    <text evidence="7">The sequence shown here is derived from an EMBL/GenBank/DDBJ whole genome shotgun (WGS) entry which is preliminary data.</text>
</comment>